<accession>A0ABX8IYU8</accession>
<evidence type="ECO:0000313" key="2">
    <source>
        <dbReference type="Proteomes" id="UP000683436"/>
    </source>
</evidence>
<name>A0ABX8IYU8_9GAMM</name>
<keyword evidence="2" id="KW-1185">Reference proteome</keyword>
<sequence length="206" mass="22656">MTTLRQYRIDEHQAFVLQQLIPLIVGYARASGVPSKAVVLTSFVALATILQFEGMERSALLQAAQRAQDSGGVALMPASIDLVLSRLDCVKVTGRGRWMARTPTREDRTPSLSIRELDDGRVLLKDFGGDDTVDVLAAIGLTFADLYPDSHRRPARRGPSRTAIEHERQIAAIGQSLLAQGKQLPPSQLERLQMAHRRLAQLGEHA</sequence>
<proteinExistence type="predicted"/>
<dbReference type="RefSeq" id="WP_216707040.1">
    <property type="nucleotide sequence ID" value="NZ_CP076683.1"/>
</dbReference>
<gene>
    <name evidence="1" type="ORF">KQ248_05395</name>
</gene>
<organism evidence="1 2">
    <name type="scientific">Stutzerimonas zhaodongensis</name>
    <dbReference type="NCBI Taxonomy" id="1176257"/>
    <lineage>
        <taxon>Bacteria</taxon>
        <taxon>Pseudomonadati</taxon>
        <taxon>Pseudomonadota</taxon>
        <taxon>Gammaproteobacteria</taxon>
        <taxon>Pseudomonadales</taxon>
        <taxon>Pseudomonadaceae</taxon>
        <taxon>Stutzerimonas</taxon>
    </lineage>
</organism>
<protein>
    <submittedName>
        <fullName evidence="1">Uncharacterized protein</fullName>
    </submittedName>
</protein>
<dbReference type="EMBL" id="CP076683">
    <property type="protein sequence ID" value="QWV18118.1"/>
    <property type="molecule type" value="Genomic_DNA"/>
</dbReference>
<dbReference type="Proteomes" id="UP000683436">
    <property type="component" value="Chromosome"/>
</dbReference>
<reference evidence="1 2" key="1">
    <citation type="submission" date="2021-06" db="EMBL/GenBank/DDBJ databases">
        <title>Microbial metabolic specificity influences pelagic lipid remineralization.</title>
        <authorList>
            <person name="Behrendt L."/>
            <person name="Hunter J.E."/>
            <person name="Alcolombri U."/>
            <person name="Smriga S."/>
            <person name="Mincer T."/>
            <person name="Lowenstein D.P."/>
            <person name="Peaudecerf F.J."/>
            <person name="Fernandez V.I."/>
            <person name="Fredricks H."/>
            <person name="Almblad H."/>
            <person name="Harrison J.J."/>
            <person name="Stocker R."/>
            <person name="Van Mooy B.A.S."/>
        </authorList>
    </citation>
    <scope>NUCLEOTIDE SEQUENCE [LARGE SCALE GENOMIC DNA]</scope>
    <source>
        <strain evidence="1 2">A252</strain>
    </source>
</reference>
<evidence type="ECO:0000313" key="1">
    <source>
        <dbReference type="EMBL" id="QWV18118.1"/>
    </source>
</evidence>